<feature type="compositionally biased region" description="Low complexity" evidence="1">
    <location>
        <begin position="107"/>
        <end position="116"/>
    </location>
</feature>
<name>A0A4S4LKV2_9AGAM</name>
<protein>
    <recommendedName>
        <fullName evidence="6">Trafficking protein particle complex subunit 11 domain-containing protein</fullName>
    </recommendedName>
</protein>
<comment type="caution">
    <text evidence="4">The sequence shown here is derived from an EMBL/GenBank/DDBJ whole genome shotgun (WGS) entry which is preliminary data.</text>
</comment>
<feature type="compositionally biased region" description="Basic and acidic residues" evidence="1">
    <location>
        <begin position="164"/>
        <end position="179"/>
    </location>
</feature>
<feature type="compositionally biased region" description="Low complexity" evidence="1">
    <location>
        <begin position="922"/>
        <end position="940"/>
    </location>
</feature>
<dbReference type="Pfam" id="PF07919">
    <property type="entry name" value="Gryzun"/>
    <property type="match status" value="1"/>
</dbReference>
<dbReference type="InterPro" id="IPR012880">
    <property type="entry name" value="Gryzun"/>
</dbReference>
<dbReference type="AlphaFoldDB" id="A0A4S4LKV2"/>
<proteinExistence type="predicted"/>
<feature type="region of interest" description="Disordered" evidence="1">
    <location>
        <begin position="26"/>
        <end position="46"/>
    </location>
</feature>
<dbReference type="EMBL" id="SGPL01000453">
    <property type="protein sequence ID" value="THH12527.1"/>
    <property type="molecule type" value="Genomic_DNA"/>
</dbReference>
<evidence type="ECO:0000259" key="3">
    <source>
        <dbReference type="Pfam" id="PF11817"/>
    </source>
</evidence>
<feature type="domain" description="Trafficking protein particle complex subunit 11" evidence="3">
    <location>
        <begin position="532"/>
        <end position="605"/>
    </location>
</feature>
<feature type="region of interest" description="Disordered" evidence="1">
    <location>
        <begin position="150"/>
        <end position="188"/>
    </location>
</feature>
<feature type="region of interest" description="Disordered" evidence="1">
    <location>
        <begin position="92"/>
        <end position="116"/>
    </location>
</feature>
<evidence type="ECO:0008006" key="6">
    <source>
        <dbReference type="Google" id="ProtNLM"/>
    </source>
</evidence>
<evidence type="ECO:0000313" key="4">
    <source>
        <dbReference type="EMBL" id="THH12527.1"/>
    </source>
</evidence>
<sequence length="1277" mass="141166">MNSYPPELLVQLAPVMFVAGLDVPTVSEQSASPSGSQSPTPSGRSQQDPFIVLTIRLRDALLAQRNVAIWQPEKSKTFQVILVDREVRFPPRKLSSPDDTHYTNAHSPLSPLTPSSPLHPDGLIAPIWVRKHTALVPSVFVLFTKLYETPHQPPKSPLDTQDPEYEREREQEERRRDAELSADIAQRKKSTTERGIKLTVVLMASRKMLDDPALDARLTYIRRQSGLDSRAALFVLSPVSPLELNDFVKSLQQALYEPAVEYYTSHSKRVRRKRNRHAQVTSSYVSPLSPAGSASIARPLRPEGWTVRYEYKMACFAEFRGEDEVALKHYQDSYSTLVNMFGSTAILPPRTKRWAEAKVLADCINIKICKLFLYNNEHALALSQNNIHMRKFGDFSRGWGIGEETFEYWSWIARQHRVFAELLEQGTRSTLTLPAHVPAPAPTAAALIASQTLQNSQRGIMEVDTMKVLGLNPSQALQHPGFYYYMSARATEKRRERFLTMLETATQQNINASPGFANERKVDHLTIILEGQGRLTLRIAYRIAQTYYESGKFDMAVRFFERIARTYRREKWGSMMRPLLTTWYRCAQRLGDVELSVKLLIEMLGHGTTFDTDEDGSIVEDLLAVLKSTVPSAPNTPLVVDLSESEPIFDSSVTFWKDEAMVDEPSAFQLSLKTPSNTSLSSLSFTSLAIYFSNCTHPFVIRHSAAASNAETTVVDLGDVPSDSATDALREVEANLQWGQGSTIVFRGTLASQVPTTLKVLKAVLTLNEGNWTVEIPSDPSSVREGSMQSPQWLVSVDPVHFVPVRRDNCSEVVVRHRPHLVQVSLSHHAPAYLDEEYPITIDITNLDNRAFHVVLDVLLQPTEIDEAGEFISSSASSGLIKGVDLGTVSPGVTVLKTLYLTNTGAGGDRVLDISIQSHHAPQGADASASPSSPSSPSMSLADTSETLQTLVIPTVAAIKMAYDVKYTRVGGSTAGLLDLRTFDDEYWDNGDGGRATVEARLECVGPWSLSVEKVRLIRKNGPHAKIVDCSLDEDEDNIASEWLPGDEFGAICRIDLSPEDEPVEGDAITGPGEYEFTWRRILPNGDHGPLCATLFPLPLLRPPRDGLIALLDLPSTAKLHVPFHAYLTIRNRHPSLTATVSVQLETETSDAFLVAGLRSGRVPILLPGAEERLAWTLVPVECGFVHVPKIVVVDKRKAAAAAVEGDIAPAMPESEGDIVKIVDVRREARGEDGTTRDAGKKTFSPAYAEGLQPSLGVTKQDDIGSILVLPREFAYS</sequence>
<organism evidence="4 5">
    <name type="scientific">Bondarzewia mesenterica</name>
    <dbReference type="NCBI Taxonomy" id="1095465"/>
    <lineage>
        <taxon>Eukaryota</taxon>
        <taxon>Fungi</taxon>
        <taxon>Dikarya</taxon>
        <taxon>Basidiomycota</taxon>
        <taxon>Agaricomycotina</taxon>
        <taxon>Agaricomycetes</taxon>
        <taxon>Russulales</taxon>
        <taxon>Bondarzewiaceae</taxon>
        <taxon>Bondarzewia</taxon>
    </lineage>
</organism>
<reference evidence="4 5" key="1">
    <citation type="submission" date="2019-02" db="EMBL/GenBank/DDBJ databases">
        <title>Genome sequencing of the rare red list fungi Bondarzewia mesenterica.</title>
        <authorList>
            <person name="Buettner E."/>
            <person name="Kellner H."/>
        </authorList>
    </citation>
    <scope>NUCLEOTIDE SEQUENCE [LARGE SCALE GENOMIC DNA]</scope>
    <source>
        <strain evidence="4 5">DSM 108281</strain>
    </source>
</reference>
<evidence type="ECO:0000256" key="1">
    <source>
        <dbReference type="SAM" id="MobiDB-lite"/>
    </source>
</evidence>
<dbReference type="OrthoDB" id="6278596at2759"/>
<gene>
    <name evidence="4" type="ORF">EW146_g7608</name>
</gene>
<dbReference type="PANTHER" id="PTHR14374">
    <property type="entry name" value="FOIE GRAS"/>
    <property type="match status" value="1"/>
</dbReference>
<dbReference type="PANTHER" id="PTHR14374:SF0">
    <property type="entry name" value="TRAFFICKING PROTEIN PARTICLE COMPLEX SUBUNIT 11"/>
    <property type="match status" value="1"/>
</dbReference>
<accession>A0A4S4LKV2</accession>
<feature type="compositionally biased region" description="Basic and acidic residues" evidence="1">
    <location>
        <begin position="92"/>
        <end position="101"/>
    </location>
</feature>
<evidence type="ECO:0000313" key="5">
    <source>
        <dbReference type="Proteomes" id="UP000310158"/>
    </source>
</evidence>
<feature type="domain" description="Trafficking protein particle complex subunit 11" evidence="3">
    <location>
        <begin position="353"/>
        <end position="505"/>
    </location>
</feature>
<evidence type="ECO:0000259" key="2">
    <source>
        <dbReference type="Pfam" id="PF07919"/>
    </source>
</evidence>
<dbReference type="Pfam" id="PF11817">
    <property type="entry name" value="Foie-gras_1"/>
    <property type="match status" value="2"/>
</dbReference>
<feature type="region of interest" description="Disordered" evidence="1">
    <location>
        <begin position="922"/>
        <end position="943"/>
    </location>
</feature>
<feature type="domain" description="Gryzun putative trafficking through Golgi" evidence="2">
    <location>
        <begin position="644"/>
        <end position="867"/>
    </location>
</feature>
<feature type="compositionally biased region" description="Low complexity" evidence="1">
    <location>
        <begin position="27"/>
        <end position="46"/>
    </location>
</feature>
<dbReference type="InterPro" id="IPR021773">
    <property type="entry name" value="TPC11"/>
</dbReference>
<dbReference type="Proteomes" id="UP000310158">
    <property type="component" value="Unassembled WGS sequence"/>
</dbReference>
<keyword evidence="5" id="KW-1185">Reference proteome</keyword>